<evidence type="ECO:0000313" key="2">
    <source>
        <dbReference type="EMBL" id="GAT43482.1"/>
    </source>
</evidence>
<reference evidence="2" key="1">
    <citation type="submission" date="2014-09" db="EMBL/GenBank/DDBJ databases">
        <title>Genome sequence of the luminous mushroom Mycena chlorophos for searching fungal bioluminescence genes.</title>
        <authorList>
            <person name="Tanaka Y."/>
            <person name="Kasuga D."/>
            <person name="Oba Y."/>
            <person name="Hase S."/>
            <person name="Sato K."/>
            <person name="Oba Y."/>
            <person name="Sakakibara Y."/>
        </authorList>
    </citation>
    <scope>NUCLEOTIDE SEQUENCE</scope>
</reference>
<evidence type="ECO:0000313" key="3">
    <source>
        <dbReference type="Proteomes" id="UP000815677"/>
    </source>
</evidence>
<proteinExistence type="predicted"/>
<sequence length="356" mass="38801">MVAERAVATGRAEDEHDEDEHDGLAPGCVVRKPVLSTTNDPQRALTSLLRRRCPSSLSSCRRLQRECQKTGKFSYPVARTPSDRRQQHPPQRHSNALRVPVFPSESSASRVSGVGASAHVHTTHRPASPSPRPPVAAAPYTSDVVCVARETILGRTTRLKTVPCRLSKKTPPSTVCCSRSRVQCSWIARHRGARVDPEGKRRRARRRCFSAPTTTTMYPILPTHHRCPLQNLLCLVLVRAAGCFGITGKVSRRRWRHRLGLSGMRRGTGRREKGATPEELCYDKAHIVPFQFAGRLYACPACPPSTTSTVSASFSTLSAPASLGLSVSAFRSCGCSTPSRVPSDGISGDVGNHAAW</sequence>
<protein>
    <submittedName>
        <fullName evidence="2">Uncharacterized protein</fullName>
    </submittedName>
</protein>
<feature type="region of interest" description="Disordered" evidence="1">
    <location>
        <begin position="72"/>
        <end position="95"/>
    </location>
</feature>
<gene>
    <name evidence="2" type="ORF">MCHLO_01159</name>
</gene>
<organism evidence="2 3">
    <name type="scientific">Mycena chlorophos</name>
    <name type="common">Agaric fungus</name>
    <name type="synonym">Agaricus chlorophos</name>
    <dbReference type="NCBI Taxonomy" id="658473"/>
    <lineage>
        <taxon>Eukaryota</taxon>
        <taxon>Fungi</taxon>
        <taxon>Dikarya</taxon>
        <taxon>Basidiomycota</taxon>
        <taxon>Agaricomycotina</taxon>
        <taxon>Agaricomycetes</taxon>
        <taxon>Agaricomycetidae</taxon>
        <taxon>Agaricales</taxon>
        <taxon>Marasmiineae</taxon>
        <taxon>Mycenaceae</taxon>
        <taxon>Mycena</taxon>
    </lineage>
</organism>
<feature type="region of interest" description="Disordered" evidence="1">
    <location>
        <begin position="1"/>
        <end position="42"/>
    </location>
</feature>
<name>A0ABQ0KXQ4_MYCCL</name>
<dbReference type="Proteomes" id="UP000815677">
    <property type="component" value="Unassembled WGS sequence"/>
</dbReference>
<accession>A0ABQ0KXQ4</accession>
<keyword evidence="3" id="KW-1185">Reference proteome</keyword>
<dbReference type="EMBL" id="DF839072">
    <property type="protein sequence ID" value="GAT43482.1"/>
    <property type="molecule type" value="Genomic_DNA"/>
</dbReference>
<feature type="region of interest" description="Disordered" evidence="1">
    <location>
        <begin position="337"/>
        <end position="356"/>
    </location>
</feature>
<evidence type="ECO:0000256" key="1">
    <source>
        <dbReference type="SAM" id="MobiDB-lite"/>
    </source>
</evidence>